<accession>A0A284QL69</accession>
<organism evidence="1 2">
    <name type="scientific">Armillaria ostoyae</name>
    <name type="common">Armillaria root rot fungus</name>
    <dbReference type="NCBI Taxonomy" id="47428"/>
    <lineage>
        <taxon>Eukaryota</taxon>
        <taxon>Fungi</taxon>
        <taxon>Dikarya</taxon>
        <taxon>Basidiomycota</taxon>
        <taxon>Agaricomycotina</taxon>
        <taxon>Agaricomycetes</taxon>
        <taxon>Agaricomycetidae</taxon>
        <taxon>Agaricales</taxon>
        <taxon>Marasmiineae</taxon>
        <taxon>Physalacriaceae</taxon>
        <taxon>Armillaria</taxon>
    </lineage>
</organism>
<dbReference type="AlphaFoldDB" id="A0A284QL69"/>
<reference evidence="2" key="1">
    <citation type="journal article" date="2017" name="Nat. Ecol. Evol.">
        <title>Genome expansion and lineage-specific genetic innovations in the forest pathogenic fungi Armillaria.</title>
        <authorList>
            <person name="Sipos G."/>
            <person name="Prasanna A.N."/>
            <person name="Walter M.C."/>
            <person name="O'Connor E."/>
            <person name="Balint B."/>
            <person name="Krizsan K."/>
            <person name="Kiss B."/>
            <person name="Hess J."/>
            <person name="Varga T."/>
            <person name="Slot J."/>
            <person name="Riley R."/>
            <person name="Boka B."/>
            <person name="Rigling D."/>
            <person name="Barry K."/>
            <person name="Lee J."/>
            <person name="Mihaltcheva S."/>
            <person name="LaButti K."/>
            <person name="Lipzen A."/>
            <person name="Waldron R."/>
            <person name="Moloney N.M."/>
            <person name="Sperisen C."/>
            <person name="Kredics L."/>
            <person name="Vagvoelgyi C."/>
            <person name="Patrignani A."/>
            <person name="Fitzpatrick D."/>
            <person name="Nagy I."/>
            <person name="Doyle S."/>
            <person name="Anderson J.B."/>
            <person name="Grigoriev I.V."/>
            <person name="Gueldener U."/>
            <person name="Muensterkoetter M."/>
            <person name="Nagy L.G."/>
        </authorList>
    </citation>
    <scope>NUCLEOTIDE SEQUENCE [LARGE SCALE GENOMIC DNA]</scope>
    <source>
        <strain evidence="2">C18/9</strain>
    </source>
</reference>
<dbReference type="OrthoDB" id="2832808at2759"/>
<sequence length="83" mass="9428">MTPARLILQAARFTKDLDVNVASFHFLTQRSRFGPPALPKEFSKLYVATCPPIMPRFRTALPESERLLFKSFLADVGIDMDMP</sequence>
<name>A0A284QL69_ARMOS</name>
<protein>
    <submittedName>
        <fullName evidence="1">Uncharacterized protein</fullName>
    </submittedName>
</protein>
<gene>
    <name evidence="1" type="ORF">ARMOST_00457</name>
</gene>
<dbReference type="EMBL" id="FUEG01000001">
    <property type="protein sequence ID" value="SJK97206.1"/>
    <property type="molecule type" value="Genomic_DNA"/>
</dbReference>
<evidence type="ECO:0000313" key="2">
    <source>
        <dbReference type="Proteomes" id="UP000219338"/>
    </source>
</evidence>
<proteinExistence type="predicted"/>
<keyword evidence="2" id="KW-1185">Reference proteome</keyword>
<evidence type="ECO:0000313" key="1">
    <source>
        <dbReference type="EMBL" id="SJK97206.1"/>
    </source>
</evidence>
<dbReference type="Proteomes" id="UP000219338">
    <property type="component" value="Unassembled WGS sequence"/>
</dbReference>